<reference evidence="2 3" key="1">
    <citation type="submission" date="2018-11" db="EMBL/GenBank/DDBJ databases">
        <title>Genomic Encyclopedia of Type Strains, Phase IV (KMG-IV): sequencing the most valuable type-strain genomes for metagenomic binning, comparative biology and taxonomic classification.</title>
        <authorList>
            <person name="Goeker M."/>
        </authorList>
    </citation>
    <scope>NUCLEOTIDE SEQUENCE [LARGE SCALE GENOMIC DNA]</scope>
    <source>
        <strain evidence="2 3">DSM 5900</strain>
    </source>
</reference>
<dbReference type="InterPro" id="IPR007325">
    <property type="entry name" value="KFase/CYL"/>
</dbReference>
<dbReference type="PANTHER" id="PTHR34861">
    <property type="match status" value="1"/>
</dbReference>
<dbReference type="PANTHER" id="PTHR34861:SF10">
    <property type="entry name" value="CYCLASE"/>
    <property type="match status" value="1"/>
</dbReference>
<dbReference type="SUPFAM" id="SSF102198">
    <property type="entry name" value="Putative cyclase"/>
    <property type="match status" value="1"/>
</dbReference>
<gene>
    <name evidence="2" type="ORF">EDC65_4523</name>
</gene>
<dbReference type="GO" id="GO:0019441">
    <property type="term" value="P:L-tryptophan catabolic process to kynurenine"/>
    <property type="evidence" value="ECO:0007669"/>
    <property type="project" value="InterPro"/>
</dbReference>
<dbReference type="Pfam" id="PF04199">
    <property type="entry name" value="Cyclase"/>
    <property type="match status" value="1"/>
</dbReference>
<dbReference type="AlphaFoldDB" id="A0A3N1KV70"/>
<dbReference type="Gene3D" id="3.50.30.50">
    <property type="entry name" value="Putative cyclase"/>
    <property type="match status" value="1"/>
</dbReference>
<dbReference type="InterPro" id="IPR006311">
    <property type="entry name" value="TAT_signal"/>
</dbReference>
<keyword evidence="3" id="KW-1185">Reference proteome</keyword>
<evidence type="ECO:0000313" key="2">
    <source>
        <dbReference type="EMBL" id="ROP83874.1"/>
    </source>
</evidence>
<dbReference type="EMBL" id="RJKX01000016">
    <property type="protein sequence ID" value="ROP83874.1"/>
    <property type="molecule type" value="Genomic_DNA"/>
</dbReference>
<dbReference type="InterPro" id="IPR037175">
    <property type="entry name" value="KFase_sf"/>
</dbReference>
<name>A0A3N1KV70_9PROT</name>
<dbReference type="RefSeq" id="WP_123693777.1">
    <property type="nucleotide sequence ID" value="NZ_AP019700.1"/>
</dbReference>
<accession>A0A3N1KV70</accession>
<organism evidence="2 3">
    <name type="scientific">Stella humosa</name>
    <dbReference type="NCBI Taxonomy" id="94"/>
    <lineage>
        <taxon>Bacteria</taxon>
        <taxon>Pseudomonadati</taxon>
        <taxon>Pseudomonadota</taxon>
        <taxon>Alphaproteobacteria</taxon>
        <taxon>Rhodospirillales</taxon>
        <taxon>Stellaceae</taxon>
        <taxon>Stella</taxon>
    </lineage>
</organism>
<protein>
    <submittedName>
        <fullName evidence="2">Kynurenine formamidase</fullName>
    </submittedName>
</protein>
<dbReference type="Proteomes" id="UP000278222">
    <property type="component" value="Unassembled WGS sequence"/>
</dbReference>
<feature type="region of interest" description="Disordered" evidence="1">
    <location>
        <begin position="39"/>
        <end position="65"/>
    </location>
</feature>
<dbReference type="PROSITE" id="PS51318">
    <property type="entry name" value="TAT"/>
    <property type="match status" value="1"/>
</dbReference>
<evidence type="ECO:0000256" key="1">
    <source>
        <dbReference type="SAM" id="MobiDB-lite"/>
    </source>
</evidence>
<feature type="compositionally biased region" description="Low complexity" evidence="1">
    <location>
        <begin position="39"/>
        <end position="49"/>
    </location>
</feature>
<dbReference type="GO" id="GO:0004061">
    <property type="term" value="F:arylformamidase activity"/>
    <property type="evidence" value="ECO:0007669"/>
    <property type="project" value="InterPro"/>
</dbReference>
<proteinExistence type="predicted"/>
<comment type="caution">
    <text evidence="2">The sequence shown here is derived from an EMBL/GenBank/DDBJ whole genome shotgun (WGS) entry which is preliminary data.</text>
</comment>
<evidence type="ECO:0000313" key="3">
    <source>
        <dbReference type="Proteomes" id="UP000278222"/>
    </source>
</evidence>
<sequence length="348" mass="37534">MSDTRDEGPARRDFLKTAGLAGAAGLAVGKFAAAPIATAQAQTPAATTPPWWPSRWGADDEKGASNWMTPQNVLRAARTIQDGRMYRLGRTYETGMPMFGARAFALRIPGSPTGGPFGSNKLIYHDEFLATEIGQVGTQFDGLGHIGLQLGRDGDKNEMRYYNGHSEQDIADAYGLKKLGIEKLNPIFAVGTLIDMVAVKGGMMDAGQEITMADVRAALALQQMSENDIGEGAAVCFNTGWGSLWMKNNDRYNAGCPGIGFEVARWLISRNVTLVGADTWPVEVIPNPDKNLAFAVHAEMQTKNGIFFHENLTFDTLLADRKHRFVYSFTPVPIKGGTGSAGCPVAIT</sequence>
<dbReference type="OrthoDB" id="7067800at2"/>